<accession>A0ABS7T017</accession>
<evidence type="ECO:0000313" key="2">
    <source>
        <dbReference type="EMBL" id="MBZ2387129.1"/>
    </source>
</evidence>
<reference evidence="2 3" key="1">
    <citation type="submission" date="2021-08" db="EMBL/GenBank/DDBJ databases">
        <title>FDA dAtabase for Regulatory Grade micrObial Sequences (FDA-ARGOS): Supporting development and validation of Infectious Disease Dx tests.</title>
        <authorList>
            <person name="Sproer C."/>
            <person name="Gronow S."/>
            <person name="Severitt S."/>
            <person name="Schroder I."/>
            <person name="Tallon L."/>
            <person name="Sadzewicz L."/>
            <person name="Zhao X."/>
            <person name="Boylan J."/>
            <person name="Ott S."/>
            <person name="Bowen H."/>
            <person name="Vavikolanu K."/>
            <person name="Hazen T."/>
            <person name="Aluvathingal J."/>
            <person name="Nadendla S."/>
            <person name="Lowell S."/>
            <person name="Myers T."/>
            <person name="Yan Y."/>
            <person name="Sichtig H."/>
        </authorList>
    </citation>
    <scope>NUCLEOTIDE SEQUENCE [LARGE SCALE GENOMIC DNA]</scope>
    <source>
        <strain evidence="2 3">FDAARGOS_1460</strain>
    </source>
</reference>
<dbReference type="InterPro" id="IPR028932">
    <property type="entry name" value="TerB-C"/>
</dbReference>
<organism evidence="2 3">
    <name type="scientific">Anaerococcus murdochii</name>
    <dbReference type="NCBI Taxonomy" id="411577"/>
    <lineage>
        <taxon>Bacteria</taxon>
        <taxon>Bacillati</taxon>
        <taxon>Bacillota</taxon>
        <taxon>Tissierellia</taxon>
        <taxon>Tissierellales</taxon>
        <taxon>Peptoniphilaceae</taxon>
        <taxon>Anaerococcus</taxon>
    </lineage>
</organism>
<sequence length="556" mass="65039">MDDIKALIENLLNDIKDVDKKKIKRKINTDQVKASINLDLGEKNDGYYVSKLRLTGNLLDVPSQVKSQSLKLYIKFARLGEKEVKITKSPYFYNQLYVLARDYVEDFIDPYHEKKSARIYRNIKSLINRDLEPLFGPVAEDFLKKFPSLSKDVIDFYNLTASGKVAVFWDMDGKLRDRYDFQKDEERALLQLSQRRNVLWENPILADLTINLFLKSLKIIFTRPEINSDILKTYARPYTLSKNLLDSLFIMTEANVRNKFSFLAGIKTQRAIDILLENQCDDILSVFMDYQLVFLDNLENKKIEEIYLGYLKENPQKSNDIAAFIESLNLDRQEEILRSFDNRENFGEILDSLLKADFTPTRVLALYYIFKNNMERPKDKKALFEIIRDENYQDFLDLIKDRNFDIDLVSEVLDLREIKAKRIKLDKSLVKKSRKDLSKTVQTINDFVGGDEELPVNEEIPEELKTEDKKEENQISNEKISSSAKSFLEKILKEGFISKKEATGLAMDQGLFLNVFINNINDELFEYINDQTLVIEDDRILIDEFYEQMVKELIDG</sequence>
<keyword evidence="3" id="KW-1185">Reference proteome</keyword>
<proteinExistence type="predicted"/>
<name>A0ABS7T017_9FIRM</name>
<evidence type="ECO:0000259" key="1">
    <source>
        <dbReference type="Pfam" id="PF15615"/>
    </source>
</evidence>
<comment type="caution">
    <text evidence="2">The sequence shown here is derived from an EMBL/GenBank/DDBJ whole genome shotgun (WGS) entry which is preliminary data.</text>
</comment>
<evidence type="ECO:0000313" key="3">
    <source>
        <dbReference type="Proteomes" id="UP000734271"/>
    </source>
</evidence>
<gene>
    <name evidence="2" type="ORF">K8P03_07520</name>
</gene>
<protein>
    <recommendedName>
        <fullName evidence="1">TerB-C domain-containing protein</fullName>
    </recommendedName>
</protein>
<dbReference type="RefSeq" id="WP_223420016.1">
    <property type="nucleotide sequence ID" value="NZ_JAIPME010000002.1"/>
</dbReference>
<dbReference type="Pfam" id="PF15615">
    <property type="entry name" value="TerB_C"/>
    <property type="match status" value="1"/>
</dbReference>
<dbReference type="EMBL" id="JAIPME010000002">
    <property type="protein sequence ID" value="MBZ2387129.1"/>
    <property type="molecule type" value="Genomic_DNA"/>
</dbReference>
<feature type="domain" description="TerB-C" evidence="1">
    <location>
        <begin position="416"/>
        <end position="549"/>
    </location>
</feature>
<dbReference type="Proteomes" id="UP000734271">
    <property type="component" value="Unassembled WGS sequence"/>
</dbReference>